<keyword evidence="2" id="KW-0812">Transmembrane</keyword>
<feature type="transmembrane region" description="Helical" evidence="2">
    <location>
        <begin position="311"/>
        <end position="344"/>
    </location>
</feature>
<feature type="compositionally biased region" description="Basic and acidic residues" evidence="1">
    <location>
        <begin position="480"/>
        <end position="489"/>
    </location>
</feature>
<evidence type="ECO:0000256" key="1">
    <source>
        <dbReference type="SAM" id="MobiDB-lite"/>
    </source>
</evidence>
<evidence type="ECO:0000313" key="4">
    <source>
        <dbReference type="Proteomes" id="UP000193498"/>
    </source>
</evidence>
<proteinExistence type="predicted"/>
<dbReference type="AlphaFoldDB" id="A0A1Y1XHR0"/>
<keyword evidence="4" id="KW-1185">Reference proteome</keyword>
<comment type="caution">
    <text evidence="3">The sequence shown here is derived from an EMBL/GenBank/DDBJ whole genome shotgun (WGS) entry which is preliminary data.</text>
</comment>
<name>A0A1Y1XHR0_9FUNG</name>
<accession>A0A1Y1XHR0</accession>
<reference evidence="3 4" key="1">
    <citation type="submission" date="2016-07" db="EMBL/GenBank/DDBJ databases">
        <title>Pervasive Adenine N6-methylation of Active Genes in Fungi.</title>
        <authorList>
            <consortium name="DOE Joint Genome Institute"/>
            <person name="Mondo S.J."/>
            <person name="Dannebaum R.O."/>
            <person name="Kuo R.C."/>
            <person name="Labutti K."/>
            <person name="Haridas S."/>
            <person name="Kuo A."/>
            <person name="Salamov A."/>
            <person name="Ahrendt S.R."/>
            <person name="Lipzen A."/>
            <person name="Sullivan W."/>
            <person name="Andreopoulos W.B."/>
            <person name="Clum A."/>
            <person name="Lindquist E."/>
            <person name="Daum C."/>
            <person name="Ramamoorthy G.K."/>
            <person name="Gryganskyi A."/>
            <person name="Culley D."/>
            <person name="Magnuson J.K."/>
            <person name="James T.Y."/>
            <person name="O'Malley M.A."/>
            <person name="Stajich J.E."/>
            <person name="Spatafora J.W."/>
            <person name="Visel A."/>
            <person name="Grigoriev I.V."/>
        </authorList>
    </citation>
    <scope>NUCLEOTIDE SEQUENCE [LARGE SCALE GENOMIC DNA]</scope>
    <source>
        <strain evidence="3 4">CBS 931.73</strain>
    </source>
</reference>
<protein>
    <submittedName>
        <fullName evidence="3">Uncharacterized protein</fullName>
    </submittedName>
</protein>
<feature type="region of interest" description="Disordered" evidence="1">
    <location>
        <begin position="191"/>
        <end position="232"/>
    </location>
</feature>
<feature type="compositionally biased region" description="Polar residues" evidence="1">
    <location>
        <begin position="427"/>
        <end position="449"/>
    </location>
</feature>
<feature type="compositionally biased region" description="Polar residues" evidence="1">
    <location>
        <begin position="378"/>
        <end position="389"/>
    </location>
</feature>
<dbReference type="InParanoid" id="A0A1Y1XHR0"/>
<keyword evidence="2" id="KW-1133">Transmembrane helix</keyword>
<evidence type="ECO:0000313" key="3">
    <source>
        <dbReference type="EMBL" id="ORX85301.1"/>
    </source>
</evidence>
<feature type="compositionally biased region" description="Basic and acidic residues" evidence="1">
    <location>
        <begin position="223"/>
        <end position="232"/>
    </location>
</feature>
<dbReference type="Proteomes" id="UP000193498">
    <property type="component" value="Unassembled WGS sequence"/>
</dbReference>
<dbReference type="EMBL" id="MCFE01000592">
    <property type="protein sequence ID" value="ORX85301.1"/>
    <property type="molecule type" value="Genomic_DNA"/>
</dbReference>
<feature type="compositionally biased region" description="Polar residues" evidence="1">
    <location>
        <begin position="397"/>
        <end position="419"/>
    </location>
</feature>
<feature type="compositionally biased region" description="Basic and acidic residues" evidence="1">
    <location>
        <begin position="201"/>
        <end position="214"/>
    </location>
</feature>
<feature type="region of interest" description="Disordered" evidence="1">
    <location>
        <begin position="374"/>
        <end position="489"/>
    </location>
</feature>
<dbReference type="OrthoDB" id="5596972at2759"/>
<feature type="region of interest" description="Disordered" evidence="1">
    <location>
        <begin position="103"/>
        <end position="179"/>
    </location>
</feature>
<sequence length="489" mass="54760">MWVRPGLVGSSLGRKNLRTSTNFVLQAIDPQRNTKAPYFYRIITKNFPHYKVAEGDNYEEMQENFTYLNEILLPSIAEKKTSKNIAKWLRVWYEENYSILATNGNRDSLVGGDSTEDESSDISQHSNPGEPVLDRANPIFTSEPVPSCLTTEAQIADPVNTRRPSITAPESLESPIDGEGDTSLLQIQAQENDPPANEQANDERLGPDNPESVHSESLSSESTHSENKLTEDLEPSVHDNWWSSQGLGVLSNWFDSPAAVKKNNQNIGIWEIPIQLIALLTYPVTDAHPGKNPSYAELRAISQVTQRRKILLFLTLYVFVIRYASFDLFLLLLCATQCAMLFLMKNSAKVNMQMAKRTVRQRVNWAKQWAGGFFRKSSPPNQAPTQPRPSNIVLYPNKQSPTGSPTESPSASQPDPQMKSQKRFFSRTRNNTAPDLSTNFVANENSSPAPTAKQRRRFFSKSKGFNSNLPPTIEASDIEPDGRKSLESP</sequence>
<evidence type="ECO:0000256" key="2">
    <source>
        <dbReference type="SAM" id="Phobius"/>
    </source>
</evidence>
<keyword evidence="2" id="KW-0472">Membrane</keyword>
<organism evidence="3 4">
    <name type="scientific">Basidiobolus meristosporus CBS 931.73</name>
    <dbReference type="NCBI Taxonomy" id="1314790"/>
    <lineage>
        <taxon>Eukaryota</taxon>
        <taxon>Fungi</taxon>
        <taxon>Fungi incertae sedis</taxon>
        <taxon>Zoopagomycota</taxon>
        <taxon>Entomophthoromycotina</taxon>
        <taxon>Basidiobolomycetes</taxon>
        <taxon>Basidiobolales</taxon>
        <taxon>Basidiobolaceae</taxon>
        <taxon>Basidiobolus</taxon>
    </lineage>
</organism>
<gene>
    <name evidence="3" type="ORF">K493DRAFT_341813</name>
</gene>